<dbReference type="HOGENOM" id="CLU_130257_10_0_10"/>
<evidence type="ECO:0000256" key="8">
    <source>
        <dbReference type="ARBA" id="ARBA00022842"/>
    </source>
</evidence>
<dbReference type="GO" id="GO:0005524">
    <property type="term" value="F:ATP binding"/>
    <property type="evidence" value="ECO:0007669"/>
    <property type="project" value="UniProtKB-KW"/>
</dbReference>
<keyword evidence="4" id="KW-0548">Nucleotidyltransferase</keyword>
<dbReference type="KEGG" id="rmr:Rmar_0548"/>
<dbReference type="Proteomes" id="UP000002221">
    <property type="component" value="Chromosome"/>
</dbReference>
<evidence type="ECO:0000256" key="6">
    <source>
        <dbReference type="ARBA" id="ARBA00022741"/>
    </source>
</evidence>
<keyword evidence="2" id="KW-1277">Toxin-antitoxin system</keyword>
<keyword evidence="7" id="KW-0067">ATP-binding</keyword>
<name>D0MEZ9_RHOM4</name>
<evidence type="ECO:0000256" key="5">
    <source>
        <dbReference type="ARBA" id="ARBA00022723"/>
    </source>
</evidence>
<dbReference type="PANTHER" id="PTHR33571:SF14">
    <property type="entry name" value="PROTEIN ADENYLYLTRANSFERASE MJ0435-RELATED"/>
    <property type="match status" value="1"/>
</dbReference>
<reference evidence="11 12" key="1">
    <citation type="journal article" date="2009" name="Stand. Genomic Sci.">
        <title>Complete genome sequence of Rhodothermus marinus type strain (R-10).</title>
        <authorList>
            <person name="Nolan M."/>
            <person name="Tindall B.J."/>
            <person name="Pomrenke H."/>
            <person name="Lapidus A."/>
            <person name="Copeland A."/>
            <person name="Glavina Del Rio T."/>
            <person name="Lucas S."/>
            <person name="Chen F."/>
            <person name="Tice H."/>
            <person name="Cheng J.F."/>
            <person name="Saunders E."/>
            <person name="Han C."/>
            <person name="Bruce D."/>
            <person name="Goodwin L."/>
            <person name="Chain P."/>
            <person name="Pitluck S."/>
            <person name="Ovchinikova G."/>
            <person name="Pati A."/>
            <person name="Ivanova N."/>
            <person name="Mavromatis K."/>
            <person name="Chen A."/>
            <person name="Palaniappan K."/>
            <person name="Land M."/>
            <person name="Hauser L."/>
            <person name="Chang Y.J."/>
            <person name="Jeffries C.D."/>
            <person name="Brettin T."/>
            <person name="Goker M."/>
            <person name="Bristow J."/>
            <person name="Eisen J.A."/>
            <person name="Markowitz V."/>
            <person name="Hugenholtz P."/>
            <person name="Kyrpides N.C."/>
            <person name="Klenk H.P."/>
            <person name="Detter J.C."/>
        </authorList>
    </citation>
    <scope>NUCLEOTIDE SEQUENCE [LARGE SCALE GENOMIC DNA]</scope>
    <source>
        <strain evidence="12">ATCC 43812 / DSM 4252 / R-10</strain>
    </source>
</reference>
<evidence type="ECO:0000256" key="1">
    <source>
        <dbReference type="ARBA" id="ARBA00001946"/>
    </source>
</evidence>
<keyword evidence="12" id="KW-1185">Reference proteome</keyword>
<dbReference type="STRING" id="518766.Rmar_0548"/>
<dbReference type="InterPro" id="IPR043519">
    <property type="entry name" value="NT_sf"/>
</dbReference>
<keyword evidence="5" id="KW-0479">Metal-binding</keyword>
<accession>D0MEZ9</accession>
<proteinExistence type="inferred from homology"/>
<dbReference type="AlphaFoldDB" id="D0MEZ9"/>
<dbReference type="EMBL" id="CP001807">
    <property type="protein sequence ID" value="ACY47449.1"/>
    <property type="molecule type" value="Genomic_DNA"/>
</dbReference>
<protein>
    <submittedName>
        <fullName evidence="11">DNA polymerase beta domain protein region</fullName>
    </submittedName>
</protein>
<evidence type="ECO:0000256" key="9">
    <source>
        <dbReference type="ARBA" id="ARBA00038276"/>
    </source>
</evidence>
<evidence type="ECO:0000256" key="2">
    <source>
        <dbReference type="ARBA" id="ARBA00022649"/>
    </source>
</evidence>
<dbReference type="SUPFAM" id="SSF81301">
    <property type="entry name" value="Nucleotidyltransferase"/>
    <property type="match status" value="1"/>
</dbReference>
<dbReference type="Gene3D" id="3.30.460.10">
    <property type="entry name" value="Beta Polymerase, domain 2"/>
    <property type="match status" value="1"/>
</dbReference>
<dbReference type="InterPro" id="IPR002934">
    <property type="entry name" value="Polymerase_NTP_transf_dom"/>
</dbReference>
<dbReference type="Pfam" id="PF01909">
    <property type="entry name" value="NTP_transf_2"/>
    <property type="match status" value="1"/>
</dbReference>
<gene>
    <name evidence="11" type="ordered locus">Rmar_0548</name>
</gene>
<dbReference type="OrthoDB" id="9809668at2"/>
<dbReference type="eggNOG" id="COG1669">
    <property type="taxonomic scope" value="Bacteria"/>
</dbReference>
<dbReference type="GO" id="GO:0046872">
    <property type="term" value="F:metal ion binding"/>
    <property type="evidence" value="ECO:0007669"/>
    <property type="project" value="UniProtKB-KW"/>
</dbReference>
<organism evidence="11 12">
    <name type="scientific">Rhodothermus marinus (strain ATCC 43812 / DSM 4252 / R-10)</name>
    <name type="common">Rhodothermus obamensis</name>
    <dbReference type="NCBI Taxonomy" id="518766"/>
    <lineage>
        <taxon>Bacteria</taxon>
        <taxon>Pseudomonadati</taxon>
        <taxon>Rhodothermota</taxon>
        <taxon>Rhodothermia</taxon>
        <taxon>Rhodothermales</taxon>
        <taxon>Rhodothermaceae</taxon>
        <taxon>Rhodothermus</taxon>
    </lineage>
</organism>
<evidence type="ECO:0000259" key="10">
    <source>
        <dbReference type="Pfam" id="PF01909"/>
    </source>
</evidence>
<feature type="domain" description="Polymerase nucleotidyl transferase" evidence="10">
    <location>
        <begin position="16"/>
        <end position="99"/>
    </location>
</feature>
<evidence type="ECO:0000256" key="3">
    <source>
        <dbReference type="ARBA" id="ARBA00022679"/>
    </source>
</evidence>
<dbReference type="RefSeq" id="WP_012843061.1">
    <property type="nucleotide sequence ID" value="NC_013501.1"/>
</dbReference>
<comment type="similarity">
    <text evidence="9">Belongs to the MntA antitoxin family.</text>
</comment>
<dbReference type="PANTHER" id="PTHR33571">
    <property type="entry name" value="SSL8005 PROTEIN"/>
    <property type="match status" value="1"/>
</dbReference>
<keyword evidence="8" id="KW-0460">Magnesium</keyword>
<dbReference type="GO" id="GO:0016779">
    <property type="term" value="F:nucleotidyltransferase activity"/>
    <property type="evidence" value="ECO:0007669"/>
    <property type="project" value="UniProtKB-KW"/>
</dbReference>
<keyword evidence="6" id="KW-0547">Nucleotide-binding</keyword>
<evidence type="ECO:0000313" key="11">
    <source>
        <dbReference type="EMBL" id="ACY47449.1"/>
    </source>
</evidence>
<dbReference type="InterPro" id="IPR052038">
    <property type="entry name" value="Type-VII_TA_antitoxin"/>
</dbReference>
<dbReference type="CDD" id="cd05403">
    <property type="entry name" value="NT_KNTase_like"/>
    <property type="match status" value="1"/>
</dbReference>
<evidence type="ECO:0000256" key="7">
    <source>
        <dbReference type="ARBA" id="ARBA00022840"/>
    </source>
</evidence>
<sequence length="102" mass="11661">MEARIPELEKLRQQLRALLPELRARFGVVSLALFGSYVRGQAGAESDLDVLVELDDRPFSLLQFVELEQWLSDRLGVRVDLVEKRALKEELKAFILQEAVPI</sequence>
<comment type="cofactor">
    <cofactor evidence="1">
        <name>Mg(2+)</name>
        <dbReference type="ChEBI" id="CHEBI:18420"/>
    </cofactor>
</comment>
<evidence type="ECO:0000256" key="4">
    <source>
        <dbReference type="ARBA" id="ARBA00022695"/>
    </source>
</evidence>
<keyword evidence="3" id="KW-0808">Transferase</keyword>
<evidence type="ECO:0000313" key="12">
    <source>
        <dbReference type="Proteomes" id="UP000002221"/>
    </source>
</evidence>